<evidence type="ECO:0000259" key="2">
    <source>
        <dbReference type="PROSITE" id="PS50918"/>
    </source>
</evidence>
<dbReference type="SMART" id="SM00678">
    <property type="entry name" value="WWE"/>
    <property type="match status" value="1"/>
</dbReference>
<dbReference type="InterPro" id="IPR037197">
    <property type="entry name" value="WWE_dom_sf"/>
</dbReference>
<dbReference type="OrthoDB" id="5846916at2759"/>
<evidence type="ECO:0000313" key="3">
    <source>
        <dbReference type="EMBL" id="GBO11754.1"/>
    </source>
</evidence>
<accession>A0A4Y2UHZ1</accession>
<dbReference type="AlphaFoldDB" id="A0A4Y2UHZ1"/>
<dbReference type="Proteomes" id="UP000499080">
    <property type="component" value="Unassembled WGS sequence"/>
</dbReference>
<sequence>MATVQQKAHLACLWFYESKSVLTVQRIIWLEYRNCRSPSDEVCDFVWQYEQRRRWITYTVEDIQFINKTVREKLTSVLLPSKNSRKQFIIDLEKMVQRNKVSLYEQRIRCLVTNSGCSVWLWKDSHEDWHCFKPYLTFYLEIAFQRNDKIFRFHDQCDYEVNFETWLQTNEETLNTNAVKRENVEFAVPTELKNLCDDNETLLKRVCSSDIPSAKRIKIDSRDDKNRSINISTSAFNPLNLADSMNTEQTETSPSSNRIVPVDSECPERENFHIYCEGNTTKRRGLQYGVVGDAVGHGILDSKYTERKPVELGPDKE</sequence>
<dbReference type="Pfam" id="PF02825">
    <property type="entry name" value="WWE"/>
    <property type="match status" value="2"/>
</dbReference>
<keyword evidence="4" id="KW-1185">Reference proteome</keyword>
<evidence type="ECO:0000256" key="1">
    <source>
        <dbReference type="SAM" id="MobiDB-lite"/>
    </source>
</evidence>
<dbReference type="InterPro" id="IPR018123">
    <property type="entry name" value="WWE-dom_subgr"/>
</dbReference>
<proteinExistence type="predicted"/>
<feature type="compositionally biased region" description="Polar residues" evidence="1">
    <location>
        <begin position="241"/>
        <end position="258"/>
    </location>
</feature>
<protein>
    <recommendedName>
        <fullName evidence="2">WWE domain-containing protein</fullName>
    </recommendedName>
</protein>
<dbReference type="InterPro" id="IPR004170">
    <property type="entry name" value="WWE_dom"/>
</dbReference>
<feature type="region of interest" description="Disordered" evidence="1">
    <location>
        <begin position="241"/>
        <end position="262"/>
    </location>
</feature>
<organism evidence="3 4">
    <name type="scientific">Araneus ventricosus</name>
    <name type="common">Orbweaver spider</name>
    <name type="synonym">Epeira ventricosa</name>
    <dbReference type="NCBI Taxonomy" id="182803"/>
    <lineage>
        <taxon>Eukaryota</taxon>
        <taxon>Metazoa</taxon>
        <taxon>Ecdysozoa</taxon>
        <taxon>Arthropoda</taxon>
        <taxon>Chelicerata</taxon>
        <taxon>Arachnida</taxon>
        <taxon>Araneae</taxon>
        <taxon>Araneomorphae</taxon>
        <taxon>Entelegynae</taxon>
        <taxon>Araneoidea</taxon>
        <taxon>Araneidae</taxon>
        <taxon>Araneus</taxon>
    </lineage>
</organism>
<name>A0A4Y2UHZ1_ARAVE</name>
<comment type="caution">
    <text evidence="3">The sequence shown here is derived from an EMBL/GenBank/DDBJ whole genome shotgun (WGS) entry which is preliminary data.</text>
</comment>
<dbReference type="GO" id="GO:0008270">
    <property type="term" value="F:zinc ion binding"/>
    <property type="evidence" value="ECO:0007669"/>
    <property type="project" value="InterPro"/>
</dbReference>
<gene>
    <name evidence="3" type="ORF">AVEN_83426_1</name>
</gene>
<dbReference type="Gene3D" id="3.30.720.50">
    <property type="match status" value="2"/>
</dbReference>
<dbReference type="EMBL" id="BGPR01036515">
    <property type="protein sequence ID" value="GBO11754.1"/>
    <property type="molecule type" value="Genomic_DNA"/>
</dbReference>
<reference evidence="3 4" key="1">
    <citation type="journal article" date="2019" name="Sci. Rep.">
        <title>Orb-weaving spider Araneus ventricosus genome elucidates the spidroin gene catalogue.</title>
        <authorList>
            <person name="Kono N."/>
            <person name="Nakamura H."/>
            <person name="Ohtoshi R."/>
            <person name="Moran D.A.P."/>
            <person name="Shinohara A."/>
            <person name="Yoshida Y."/>
            <person name="Fujiwara M."/>
            <person name="Mori M."/>
            <person name="Tomita M."/>
            <person name="Arakawa K."/>
        </authorList>
    </citation>
    <scope>NUCLEOTIDE SEQUENCE [LARGE SCALE GENOMIC DNA]</scope>
</reference>
<dbReference type="PROSITE" id="PS50918">
    <property type="entry name" value="WWE"/>
    <property type="match status" value="1"/>
</dbReference>
<evidence type="ECO:0000313" key="4">
    <source>
        <dbReference type="Proteomes" id="UP000499080"/>
    </source>
</evidence>
<feature type="domain" description="WWE" evidence="2">
    <location>
        <begin position="106"/>
        <end position="181"/>
    </location>
</feature>
<dbReference type="SUPFAM" id="SSF117839">
    <property type="entry name" value="WWE domain"/>
    <property type="match status" value="2"/>
</dbReference>
<feature type="non-terminal residue" evidence="3">
    <location>
        <position position="317"/>
    </location>
</feature>